<dbReference type="Proteomes" id="UP000437709">
    <property type="component" value="Unassembled WGS sequence"/>
</dbReference>
<organism evidence="2 3">
    <name type="scientific">Georgenia subflava</name>
    <dbReference type="NCBI Taxonomy" id="1622177"/>
    <lineage>
        <taxon>Bacteria</taxon>
        <taxon>Bacillati</taxon>
        <taxon>Actinomycetota</taxon>
        <taxon>Actinomycetes</taxon>
        <taxon>Micrococcales</taxon>
        <taxon>Bogoriellaceae</taxon>
        <taxon>Georgenia</taxon>
    </lineage>
</organism>
<dbReference type="InterPro" id="IPR011335">
    <property type="entry name" value="Restrct_endonuc-II-like"/>
</dbReference>
<evidence type="ECO:0000259" key="1">
    <source>
        <dbReference type="Pfam" id="PF05685"/>
    </source>
</evidence>
<dbReference type="PANTHER" id="PTHR35400:SF3">
    <property type="entry name" value="SLL1072 PROTEIN"/>
    <property type="match status" value="1"/>
</dbReference>
<keyword evidence="3" id="KW-1185">Reference proteome</keyword>
<keyword evidence="2" id="KW-0378">Hydrolase</keyword>
<dbReference type="RefSeq" id="WP_152195083.1">
    <property type="nucleotide sequence ID" value="NZ_VUKD01000002.1"/>
</dbReference>
<dbReference type="Gene3D" id="3.90.1570.10">
    <property type="entry name" value="tt1808, chain A"/>
    <property type="match status" value="1"/>
</dbReference>
<name>A0A6N7EKF0_9MICO</name>
<sequence length="183" mass="20106">MTVMPRESRDWTVDDLDRLPDDGLQYELLDGLLLVTPAPVMVHQRAIGNLYLLLRAACPAGFEVFFAPVDWRPDRRTSLQPDLLVMRNEDVGVKNVSAPMALAVEVLSPSTRRKDQVLKRSKYEDAGVGSYWLVDPAQPSIEALDLVDGAFRTAATATGTEAADIAVPFPVRVVPQELVLPPA</sequence>
<accession>A0A6N7EKF0</accession>
<protein>
    <submittedName>
        <fullName evidence="2">Uma2 family endonuclease</fullName>
    </submittedName>
</protein>
<dbReference type="GO" id="GO:0004519">
    <property type="term" value="F:endonuclease activity"/>
    <property type="evidence" value="ECO:0007669"/>
    <property type="project" value="UniProtKB-KW"/>
</dbReference>
<proteinExistence type="predicted"/>
<dbReference type="EMBL" id="WHPC01000087">
    <property type="protein sequence ID" value="MPV38540.1"/>
    <property type="molecule type" value="Genomic_DNA"/>
</dbReference>
<keyword evidence="2" id="KW-0255">Endonuclease</keyword>
<evidence type="ECO:0000313" key="3">
    <source>
        <dbReference type="Proteomes" id="UP000437709"/>
    </source>
</evidence>
<dbReference type="OrthoDB" id="9799703at2"/>
<reference evidence="2 3" key="1">
    <citation type="submission" date="2019-10" db="EMBL/GenBank/DDBJ databases">
        <title>Georgenia wutianyii sp. nov. and Georgenia yuyongxinii sp. nov. isolated from plateau pika (Ochotona curzoniae) in the Qinghai-Tibet plateau of China.</title>
        <authorList>
            <person name="Tian Z."/>
        </authorList>
    </citation>
    <scope>NUCLEOTIDE SEQUENCE [LARGE SCALE GENOMIC DNA]</scope>
    <source>
        <strain evidence="2 3">JCM 19765</strain>
    </source>
</reference>
<dbReference type="SUPFAM" id="SSF52980">
    <property type="entry name" value="Restriction endonuclease-like"/>
    <property type="match status" value="1"/>
</dbReference>
<dbReference type="AlphaFoldDB" id="A0A6N7EKF0"/>
<dbReference type="InterPro" id="IPR012296">
    <property type="entry name" value="Nuclease_put_TT1808"/>
</dbReference>
<dbReference type="PANTHER" id="PTHR35400">
    <property type="entry name" value="SLR1083 PROTEIN"/>
    <property type="match status" value="1"/>
</dbReference>
<dbReference type="InterPro" id="IPR008538">
    <property type="entry name" value="Uma2"/>
</dbReference>
<keyword evidence="2" id="KW-0540">Nuclease</keyword>
<dbReference type="CDD" id="cd06260">
    <property type="entry name" value="DUF820-like"/>
    <property type="match status" value="1"/>
</dbReference>
<feature type="domain" description="Putative restriction endonuclease" evidence="1">
    <location>
        <begin position="14"/>
        <end position="164"/>
    </location>
</feature>
<comment type="caution">
    <text evidence="2">The sequence shown here is derived from an EMBL/GenBank/DDBJ whole genome shotgun (WGS) entry which is preliminary data.</text>
</comment>
<gene>
    <name evidence="2" type="ORF">GB881_16100</name>
</gene>
<dbReference type="Pfam" id="PF05685">
    <property type="entry name" value="Uma2"/>
    <property type="match status" value="1"/>
</dbReference>
<evidence type="ECO:0000313" key="2">
    <source>
        <dbReference type="EMBL" id="MPV38540.1"/>
    </source>
</evidence>